<dbReference type="RefSeq" id="WP_128912736.1">
    <property type="nucleotide sequence ID" value="NZ_RDSM01000001.1"/>
</dbReference>
<evidence type="ECO:0000313" key="1">
    <source>
        <dbReference type="EMBL" id="RXH58809.1"/>
    </source>
</evidence>
<sequence length="88" mass="9078">MAGCGPQRFTGVGPAELACLKAKGASAGVPISGNDGQATTMGVTVRWHYDEAAEVLALECTDAPFFVPCSTITDRIKQLVDGCMTQSG</sequence>
<dbReference type="EMBL" id="RDSM01000001">
    <property type="protein sequence ID" value="RXH58809.1"/>
    <property type="molecule type" value="Genomic_DNA"/>
</dbReference>
<reference evidence="1 2" key="1">
    <citation type="submission" date="2018-11" db="EMBL/GenBank/DDBJ databases">
        <authorList>
            <person name="Mardanov A.V."/>
            <person name="Ravin N.V."/>
            <person name="Dedysh S.N."/>
        </authorList>
    </citation>
    <scope>NUCLEOTIDE SEQUENCE [LARGE SCALE GENOMIC DNA]</scope>
    <source>
        <strain evidence="1 2">AF10</strain>
    </source>
</reference>
<comment type="caution">
    <text evidence="1">The sequence shown here is derived from an EMBL/GenBank/DDBJ whole genome shotgun (WGS) entry which is preliminary data.</text>
</comment>
<dbReference type="OrthoDB" id="8005409at2"/>
<dbReference type="AlphaFoldDB" id="A0A4Q0T9S6"/>
<protein>
    <submittedName>
        <fullName evidence="1">Uncharacterized protein</fullName>
    </submittedName>
</protein>
<proteinExistence type="predicted"/>
<name>A0A4Q0T9S6_9BACT</name>
<accession>A0A4Q0T9S6</accession>
<reference evidence="2" key="2">
    <citation type="submission" date="2019-02" db="EMBL/GenBank/DDBJ databases">
        <title>Granulicella sibirica sp. nov., a psychrotolerant acidobacterium isolated from an organic soil layer in forested tundra, West Siberia.</title>
        <authorList>
            <person name="Oshkin I.Y."/>
            <person name="Kulichevskaya I.S."/>
            <person name="Rijpstra W.I.C."/>
            <person name="Sinninghe Damste J.S."/>
            <person name="Rakitin A.L."/>
            <person name="Ravin N.V."/>
            <person name="Dedysh S.N."/>
        </authorList>
    </citation>
    <scope>NUCLEOTIDE SEQUENCE [LARGE SCALE GENOMIC DNA]</scope>
    <source>
        <strain evidence="2">AF10</strain>
    </source>
</reference>
<organism evidence="1 2">
    <name type="scientific">Granulicella sibirica</name>
    <dbReference type="NCBI Taxonomy" id="2479048"/>
    <lineage>
        <taxon>Bacteria</taxon>
        <taxon>Pseudomonadati</taxon>
        <taxon>Acidobacteriota</taxon>
        <taxon>Terriglobia</taxon>
        <taxon>Terriglobales</taxon>
        <taxon>Acidobacteriaceae</taxon>
        <taxon>Granulicella</taxon>
    </lineage>
</organism>
<evidence type="ECO:0000313" key="2">
    <source>
        <dbReference type="Proteomes" id="UP000289437"/>
    </source>
</evidence>
<dbReference type="Proteomes" id="UP000289437">
    <property type="component" value="Unassembled WGS sequence"/>
</dbReference>
<gene>
    <name evidence="1" type="ORF">GRAN_2119</name>
</gene>
<keyword evidence="2" id="KW-1185">Reference proteome</keyword>